<dbReference type="InterPro" id="IPR035906">
    <property type="entry name" value="MetI-like_sf"/>
</dbReference>
<feature type="transmembrane region" description="Helical" evidence="7">
    <location>
        <begin position="211"/>
        <end position="231"/>
    </location>
</feature>
<evidence type="ECO:0000313" key="10">
    <source>
        <dbReference type="Proteomes" id="UP000245845"/>
    </source>
</evidence>
<feature type="transmembrane region" description="Helical" evidence="7">
    <location>
        <begin position="12"/>
        <end position="37"/>
    </location>
</feature>
<feature type="transmembrane region" description="Helical" evidence="7">
    <location>
        <begin position="262"/>
        <end position="285"/>
    </location>
</feature>
<feature type="transmembrane region" description="Helical" evidence="7">
    <location>
        <begin position="108"/>
        <end position="129"/>
    </location>
</feature>
<dbReference type="AlphaFoldDB" id="A0A2Y9BC70"/>
<keyword evidence="4 7" id="KW-0812">Transmembrane</keyword>
<dbReference type="GO" id="GO:0005886">
    <property type="term" value="C:plasma membrane"/>
    <property type="evidence" value="ECO:0007669"/>
    <property type="project" value="UniProtKB-SubCell"/>
</dbReference>
<dbReference type="Gene3D" id="1.10.3720.10">
    <property type="entry name" value="MetI-like"/>
    <property type="match status" value="1"/>
</dbReference>
<evidence type="ECO:0000256" key="3">
    <source>
        <dbReference type="ARBA" id="ARBA00022475"/>
    </source>
</evidence>
<evidence type="ECO:0000259" key="8">
    <source>
        <dbReference type="PROSITE" id="PS50928"/>
    </source>
</evidence>
<protein>
    <submittedName>
        <fullName evidence="9">Carbohydrate ABC transporter membrane protein 1 (CUT1 family)</fullName>
    </submittedName>
</protein>
<dbReference type="GO" id="GO:0055085">
    <property type="term" value="P:transmembrane transport"/>
    <property type="evidence" value="ECO:0007669"/>
    <property type="project" value="InterPro"/>
</dbReference>
<keyword evidence="6 7" id="KW-0472">Membrane</keyword>
<keyword evidence="2 7" id="KW-0813">Transport</keyword>
<name>A0A2Y9BC70_9FIRM</name>
<keyword evidence="5 7" id="KW-1133">Transmembrane helix</keyword>
<accession>A0A2Y9BC70</accession>
<dbReference type="CDD" id="cd06261">
    <property type="entry name" value="TM_PBP2"/>
    <property type="match status" value="1"/>
</dbReference>
<dbReference type="PROSITE" id="PS50928">
    <property type="entry name" value="ABC_TM1"/>
    <property type="match status" value="1"/>
</dbReference>
<comment type="similarity">
    <text evidence="7">Belongs to the binding-protein-dependent transport system permease family.</text>
</comment>
<feature type="transmembrane region" description="Helical" evidence="7">
    <location>
        <begin position="75"/>
        <end position="96"/>
    </location>
</feature>
<dbReference type="InterPro" id="IPR051393">
    <property type="entry name" value="ABC_transporter_permease"/>
</dbReference>
<dbReference type="PANTHER" id="PTHR30193">
    <property type="entry name" value="ABC TRANSPORTER PERMEASE PROTEIN"/>
    <property type="match status" value="1"/>
</dbReference>
<evidence type="ECO:0000256" key="2">
    <source>
        <dbReference type="ARBA" id="ARBA00022448"/>
    </source>
</evidence>
<dbReference type="SUPFAM" id="SSF161098">
    <property type="entry name" value="MetI-like"/>
    <property type="match status" value="1"/>
</dbReference>
<dbReference type="Pfam" id="PF00528">
    <property type="entry name" value="BPD_transp_1"/>
    <property type="match status" value="1"/>
</dbReference>
<evidence type="ECO:0000313" key="9">
    <source>
        <dbReference type="EMBL" id="PWJ30909.1"/>
    </source>
</evidence>
<keyword evidence="3" id="KW-1003">Cell membrane</keyword>
<feature type="domain" description="ABC transmembrane type-1" evidence="8">
    <location>
        <begin position="71"/>
        <end position="285"/>
    </location>
</feature>
<proteinExistence type="inferred from homology"/>
<evidence type="ECO:0000256" key="7">
    <source>
        <dbReference type="RuleBase" id="RU363032"/>
    </source>
</evidence>
<dbReference type="InterPro" id="IPR000515">
    <property type="entry name" value="MetI-like"/>
</dbReference>
<feature type="transmembrane region" description="Helical" evidence="7">
    <location>
        <begin position="149"/>
        <end position="168"/>
    </location>
</feature>
<evidence type="ECO:0000256" key="5">
    <source>
        <dbReference type="ARBA" id="ARBA00022989"/>
    </source>
</evidence>
<reference evidence="9 10" key="1">
    <citation type="submission" date="2018-05" db="EMBL/GenBank/DDBJ databases">
        <title>The Hungate 1000. A catalogue of reference genomes from the rumen microbiome.</title>
        <authorList>
            <person name="Kelly W."/>
        </authorList>
    </citation>
    <scope>NUCLEOTIDE SEQUENCE [LARGE SCALE GENOMIC DNA]</scope>
    <source>
        <strain evidence="9 10">NLAE-zl-C242</strain>
    </source>
</reference>
<evidence type="ECO:0000256" key="1">
    <source>
        <dbReference type="ARBA" id="ARBA00004651"/>
    </source>
</evidence>
<keyword evidence="10" id="KW-1185">Reference proteome</keyword>
<organism evidence="9 10">
    <name type="scientific">Faecalicatena orotica</name>
    <dbReference type="NCBI Taxonomy" id="1544"/>
    <lineage>
        <taxon>Bacteria</taxon>
        <taxon>Bacillati</taxon>
        <taxon>Bacillota</taxon>
        <taxon>Clostridia</taxon>
        <taxon>Lachnospirales</taxon>
        <taxon>Lachnospiraceae</taxon>
        <taxon>Faecalicatena</taxon>
    </lineage>
</organism>
<dbReference type="PANTHER" id="PTHR30193:SF37">
    <property type="entry name" value="INNER MEMBRANE ABC TRANSPORTER PERMEASE PROTEIN YCJO"/>
    <property type="match status" value="1"/>
</dbReference>
<gene>
    <name evidence="9" type="ORF">A8806_103317</name>
</gene>
<dbReference type="EMBL" id="QGDL01000003">
    <property type="protein sequence ID" value="PWJ30909.1"/>
    <property type="molecule type" value="Genomic_DNA"/>
</dbReference>
<evidence type="ECO:0000256" key="6">
    <source>
        <dbReference type="ARBA" id="ARBA00023136"/>
    </source>
</evidence>
<comment type="subcellular location">
    <subcellularLocation>
        <location evidence="1 7">Cell membrane</location>
        <topology evidence="1 7">Multi-pass membrane protein</topology>
    </subcellularLocation>
</comment>
<sequence length="294" mass="32654">MVHAMRRNRHIYTYLLTLPALLLFGIFFVAPSIYGIYYSLTDWTIGKDAISFVGIDNYKTIFQSSELKHAIYNTFLYAVIVVIGKNVNGLLLALAVNTKMKLRGYFRVIFFLPCVISTIIIGLVFVPILHPNGILNDFLGNIGLGFLKQGWLVDTKIVMISIAGVSIWQWSGYHMVVYLAGLQGIPESYYEAAKIDGATAMQRFKSITFPMLAPAFNINMLLSLIGGLKVFSEPYALTNGGPGNASQVIALEVFSKFGRGQWGLGTALNVTLAIFVSIICIPVLYNMRKREVEE</sequence>
<evidence type="ECO:0000256" key="4">
    <source>
        <dbReference type="ARBA" id="ARBA00022692"/>
    </source>
</evidence>
<dbReference type="Proteomes" id="UP000245845">
    <property type="component" value="Unassembled WGS sequence"/>
</dbReference>
<comment type="caution">
    <text evidence="9">The sequence shown here is derived from an EMBL/GenBank/DDBJ whole genome shotgun (WGS) entry which is preliminary data.</text>
</comment>